<keyword evidence="3" id="KW-1185">Reference proteome</keyword>
<evidence type="ECO:0000313" key="3">
    <source>
        <dbReference type="Proteomes" id="UP001177023"/>
    </source>
</evidence>
<evidence type="ECO:0000256" key="1">
    <source>
        <dbReference type="SAM" id="SignalP"/>
    </source>
</evidence>
<sequence>MVRLLATLILASFCISVWSLTMKMYKARADPPSTGKLPIYLAMQQGHGGRGAEQIETVLLTTYEDGKFTGDTAVYLESNTEFFIRVLAISEEMTFQLCDEPSPKPGHQCSTCGRYTLELRGENPYVMPDRINITCRRGEHNLHLTIGQVCDPGFDGVLCRDKCKCPDCAPSCDTPAPTTSRSHHLSSWNLVIASMILILPL</sequence>
<name>A0AA36D3K3_9BILA</name>
<dbReference type="Proteomes" id="UP001177023">
    <property type="component" value="Unassembled WGS sequence"/>
</dbReference>
<evidence type="ECO:0000313" key="2">
    <source>
        <dbReference type="EMBL" id="CAJ0579415.1"/>
    </source>
</evidence>
<feature type="non-terminal residue" evidence="2">
    <location>
        <position position="201"/>
    </location>
</feature>
<feature type="chain" id="PRO_5041295967" evidence="1">
    <location>
        <begin position="20"/>
        <end position="201"/>
    </location>
</feature>
<organism evidence="2 3">
    <name type="scientific">Mesorhabditis spiculigera</name>
    <dbReference type="NCBI Taxonomy" id="96644"/>
    <lineage>
        <taxon>Eukaryota</taxon>
        <taxon>Metazoa</taxon>
        <taxon>Ecdysozoa</taxon>
        <taxon>Nematoda</taxon>
        <taxon>Chromadorea</taxon>
        <taxon>Rhabditida</taxon>
        <taxon>Rhabditina</taxon>
        <taxon>Rhabditomorpha</taxon>
        <taxon>Rhabditoidea</taxon>
        <taxon>Rhabditidae</taxon>
        <taxon>Mesorhabditinae</taxon>
        <taxon>Mesorhabditis</taxon>
    </lineage>
</organism>
<gene>
    <name evidence="2" type="ORF">MSPICULIGERA_LOCUS17634</name>
</gene>
<accession>A0AA36D3K3</accession>
<reference evidence="2" key="1">
    <citation type="submission" date="2023-06" db="EMBL/GenBank/DDBJ databases">
        <authorList>
            <person name="Delattre M."/>
        </authorList>
    </citation>
    <scope>NUCLEOTIDE SEQUENCE</scope>
    <source>
        <strain evidence="2">AF72</strain>
    </source>
</reference>
<comment type="caution">
    <text evidence="2">The sequence shown here is derived from an EMBL/GenBank/DDBJ whole genome shotgun (WGS) entry which is preliminary data.</text>
</comment>
<keyword evidence="1" id="KW-0732">Signal</keyword>
<dbReference type="AlphaFoldDB" id="A0AA36D3K3"/>
<feature type="signal peptide" evidence="1">
    <location>
        <begin position="1"/>
        <end position="19"/>
    </location>
</feature>
<dbReference type="EMBL" id="CATQJA010002656">
    <property type="protein sequence ID" value="CAJ0579415.1"/>
    <property type="molecule type" value="Genomic_DNA"/>
</dbReference>
<proteinExistence type="predicted"/>
<protein>
    <submittedName>
        <fullName evidence="2">Uncharacterized protein</fullName>
    </submittedName>
</protein>